<evidence type="ECO:0008006" key="3">
    <source>
        <dbReference type="Google" id="ProtNLM"/>
    </source>
</evidence>
<protein>
    <recommendedName>
        <fullName evidence="3">Lipoprotein</fullName>
    </recommendedName>
</protein>
<organism evidence="1 2">
    <name type="scientific">Paramagnetospirillum kuznetsovii</name>
    <dbReference type="NCBI Taxonomy" id="2053833"/>
    <lineage>
        <taxon>Bacteria</taxon>
        <taxon>Pseudomonadati</taxon>
        <taxon>Pseudomonadota</taxon>
        <taxon>Alphaproteobacteria</taxon>
        <taxon>Rhodospirillales</taxon>
        <taxon>Magnetospirillaceae</taxon>
        <taxon>Paramagnetospirillum</taxon>
    </lineage>
</organism>
<reference evidence="1 2" key="1">
    <citation type="submission" date="2017-11" db="EMBL/GenBank/DDBJ databases">
        <title>Draft genome sequence of magnetotactic bacterium Magnetospirillum kuznetsovii LBB-42.</title>
        <authorList>
            <person name="Grouzdev D.S."/>
            <person name="Rysina M.S."/>
            <person name="Baslerov R.V."/>
            <person name="Koziaeva V."/>
        </authorList>
    </citation>
    <scope>NUCLEOTIDE SEQUENCE [LARGE SCALE GENOMIC DNA]</scope>
    <source>
        <strain evidence="1 2">LBB-42</strain>
    </source>
</reference>
<evidence type="ECO:0000313" key="2">
    <source>
        <dbReference type="Proteomes" id="UP000251075"/>
    </source>
</evidence>
<dbReference type="EMBL" id="PGTO01000013">
    <property type="protein sequence ID" value="RAU21109.1"/>
    <property type="molecule type" value="Genomic_DNA"/>
</dbReference>
<accession>A0A364NVJ2</accession>
<dbReference type="Proteomes" id="UP000251075">
    <property type="component" value="Unassembled WGS sequence"/>
</dbReference>
<name>A0A364NVJ2_9PROT</name>
<dbReference type="AlphaFoldDB" id="A0A364NVJ2"/>
<dbReference type="RefSeq" id="WP_112146223.1">
    <property type="nucleotide sequence ID" value="NZ_PGTO01000013.1"/>
</dbReference>
<comment type="caution">
    <text evidence="1">The sequence shown here is derived from an EMBL/GenBank/DDBJ whole genome shotgun (WGS) entry which is preliminary data.</text>
</comment>
<gene>
    <name evidence="1" type="ORF">CU669_15255</name>
</gene>
<keyword evidence="2" id="KW-1185">Reference proteome</keyword>
<sequence>MKKVVLALGTVLLLTACGPGRFEPFGGIFDPVCLKDGSVAFYQEADGKGTLGEPIAKKEYCAWNQKK</sequence>
<proteinExistence type="predicted"/>
<dbReference type="OrthoDB" id="7365409at2"/>
<evidence type="ECO:0000313" key="1">
    <source>
        <dbReference type="EMBL" id="RAU21109.1"/>
    </source>
</evidence>
<dbReference type="PROSITE" id="PS51257">
    <property type="entry name" value="PROKAR_LIPOPROTEIN"/>
    <property type="match status" value="1"/>
</dbReference>